<dbReference type="SUPFAM" id="SSF54695">
    <property type="entry name" value="POZ domain"/>
    <property type="match status" value="1"/>
</dbReference>
<dbReference type="InterPro" id="IPR011705">
    <property type="entry name" value="BACK"/>
</dbReference>
<evidence type="ECO:0000256" key="1">
    <source>
        <dbReference type="ARBA" id="ARBA00022441"/>
    </source>
</evidence>
<dbReference type="Pfam" id="PF24681">
    <property type="entry name" value="Kelch_KLHDC2_KLHL20_DRC7"/>
    <property type="match status" value="1"/>
</dbReference>
<dbReference type="Proteomes" id="UP001328107">
    <property type="component" value="Unassembled WGS sequence"/>
</dbReference>
<dbReference type="InterPro" id="IPR011333">
    <property type="entry name" value="SKP1/BTB/POZ_sf"/>
</dbReference>
<dbReference type="InterPro" id="IPR006652">
    <property type="entry name" value="Kelch_1"/>
</dbReference>
<keyword evidence="5" id="KW-1185">Reference proteome</keyword>
<dbReference type="SMART" id="SM00612">
    <property type="entry name" value="Kelch"/>
    <property type="match status" value="6"/>
</dbReference>
<keyword evidence="1" id="KW-0880">Kelch repeat</keyword>
<dbReference type="EMBL" id="BTRK01000003">
    <property type="protein sequence ID" value="GMR43354.1"/>
    <property type="molecule type" value="Genomic_DNA"/>
</dbReference>
<protein>
    <recommendedName>
        <fullName evidence="3">BTB domain-containing protein</fullName>
    </recommendedName>
</protein>
<dbReference type="SMART" id="SM00875">
    <property type="entry name" value="BACK"/>
    <property type="match status" value="1"/>
</dbReference>
<dbReference type="GO" id="GO:0005737">
    <property type="term" value="C:cytoplasm"/>
    <property type="evidence" value="ECO:0007669"/>
    <property type="project" value="UniProtKB-ARBA"/>
</dbReference>
<evidence type="ECO:0000259" key="3">
    <source>
        <dbReference type="PROSITE" id="PS50097"/>
    </source>
</evidence>
<dbReference type="FunFam" id="1.25.40.420:FF:000001">
    <property type="entry name" value="Kelch-like family member 12"/>
    <property type="match status" value="1"/>
</dbReference>
<evidence type="ECO:0000313" key="5">
    <source>
        <dbReference type="Proteomes" id="UP001328107"/>
    </source>
</evidence>
<evidence type="ECO:0000313" key="4">
    <source>
        <dbReference type="EMBL" id="GMR43354.1"/>
    </source>
</evidence>
<dbReference type="InterPro" id="IPR000210">
    <property type="entry name" value="BTB/POZ_dom"/>
</dbReference>
<dbReference type="Gene3D" id="1.25.40.420">
    <property type="match status" value="1"/>
</dbReference>
<feature type="domain" description="BTB" evidence="3">
    <location>
        <begin position="53"/>
        <end position="120"/>
    </location>
</feature>
<dbReference type="Pfam" id="PF01344">
    <property type="entry name" value="Kelch_1"/>
    <property type="match status" value="2"/>
</dbReference>
<dbReference type="PIRSF" id="PIRSF037037">
    <property type="entry name" value="Kelch-like_protein_gigaxonin"/>
    <property type="match status" value="1"/>
</dbReference>
<dbReference type="Gene3D" id="2.120.10.80">
    <property type="entry name" value="Kelch-type beta propeller"/>
    <property type="match status" value="2"/>
</dbReference>
<dbReference type="Gene3D" id="3.30.710.10">
    <property type="entry name" value="Potassium Channel Kv1.1, Chain A"/>
    <property type="match status" value="1"/>
</dbReference>
<accession>A0AAN5CGM5</accession>
<feature type="non-terminal residue" evidence="4">
    <location>
        <position position="1"/>
    </location>
</feature>
<dbReference type="PROSITE" id="PS50097">
    <property type="entry name" value="BTB"/>
    <property type="match status" value="1"/>
</dbReference>
<gene>
    <name evidence="4" type="ORF">PMAYCL1PPCAC_13549</name>
</gene>
<dbReference type="PANTHER" id="PTHR45632:SF5">
    <property type="entry name" value="KELCH-LIKE PROTEIN 22"/>
    <property type="match status" value="1"/>
</dbReference>
<name>A0AAN5CGM5_9BILA</name>
<dbReference type="SMART" id="SM00225">
    <property type="entry name" value="BTB"/>
    <property type="match status" value="1"/>
</dbReference>
<dbReference type="SUPFAM" id="SSF50965">
    <property type="entry name" value="Galactose oxidase, central domain"/>
    <property type="match status" value="1"/>
</dbReference>
<dbReference type="AlphaFoldDB" id="A0AAN5CGM5"/>
<dbReference type="InterPro" id="IPR017096">
    <property type="entry name" value="BTB-kelch_protein"/>
</dbReference>
<sequence>AHGFMSYNFSEGAGARLRLSGEELDEVVEIDHRCHMKESFEVFNEMRRDGMLCDVVVVAEEKRLSAHKVLLSARIPYFRAMFCHDMMESRANEVYIYEFTYETTEQLLEYAYTGRVRLSIHNVQAIMTGANFLRIEHLMDECGEFLMRRLSIDNAVAIFVFCRSISYIGIELTVLRFIEKHFVLISSTPDFLELSIDDVVFLLQMDSLYVDGEEQVFSAAIRWIEEDASGGRKQHAAKLLSCVRLPLLQPSFLSDAVAHHSLLKDDIECRDLVDEAKDYLLMPERRPLFKSFRTTGRVCDQIPALIFVMGGLTSSSRAPRSLVEVYDAVTDAWTACKSMTSVRSRIGIAVHERKVYALGGFDGKDRLDLCEAFDTESNEWSTLPPLHRKRSAMATATLDGIIYVCGGYDGVSSLACVETFDVRRRMPEWRPSMKMIKPRSASGSCVLDGVIYVIGGHDGMSIFAGGERFCPQKKIWEEIAPMTTKRCRLGVAALNGKIYAAGGYDGQSFLSSVECYDPRANTWTPVSNMNIRRCRASLAVTHGKLYVIGGFDGFNNLSSCEFYSAEKDAWELRSPLKDHAGGVSVGVVPIPATSLIPSPPVLLKSEKEEWNLPLSAKKEATSHRSV</sequence>
<comment type="caution">
    <text evidence="4">The sequence shown here is derived from an EMBL/GenBank/DDBJ whole genome shotgun (WGS) entry which is preliminary data.</text>
</comment>
<dbReference type="Pfam" id="PF00651">
    <property type="entry name" value="BTB"/>
    <property type="match status" value="1"/>
</dbReference>
<keyword evidence="2" id="KW-0677">Repeat</keyword>
<dbReference type="Pfam" id="PF07707">
    <property type="entry name" value="BACK"/>
    <property type="match status" value="1"/>
</dbReference>
<reference evidence="5" key="1">
    <citation type="submission" date="2022-10" db="EMBL/GenBank/DDBJ databases">
        <title>Genome assembly of Pristionchus species.</title>
        <authorList>
            <person name="Yoshida K."/>
            <person name="Sommer R.J."/>
        </authorList>
    </citation>
    <scope>NUCLEOTIDE SEQUENCE [LARGE SCALE GENOMIC DNA]</scope>
    <source>
        <strain evidence="5">RS5460</strain>
    </source>
</reference>
<evidence type="ECO:0000256" key="2">
    <source>
        <dbReference type="ARBA" id="ARBA00022737"/>
    </source>
</evidence>
<dbReference type="PANTHER" id="PTHR45632">
    <property type="entry name" value="LD33804P"/>
    <property type="match status" value="1"/>
</dbReference>
<organism evidence="4 5">
    <name type="scientific">Pristionchus mayeri</name>
    <dbReference type="NCBI Taxonomy" id="1317129"/>
    <lineage>
        <taxon>Eukaryota</taxon>
        <taxon>Metazoa</taxon>
        <taxon>Ecdysozoa</taxon>
        <taxon>Nematoda</taxon>
        <taxon>Chromadorea</taxon>
        <taxon>Rhabditida</taxon>
        <taxon>Rhabditina</taxon>
        <taxon>Diplogasteromorpha</taxon>
        <taxon>Diplogasteroidea</taxon>
        <taxon>Neodiplogasteridae</taxon>
        <taxon>Pristionchus</taxon>
    </lineage>
</organism>
<dbReference type="InterPro" id="IPR015915">
    <property type="entry name" value="Kelch-typ_b-propeller"/>
</dbReference>
<dbReference type="InterPro" id="IPR011043">
    <property type="entry name" value="Gal_Oxase/kelch_b-propeller"/>
</dbReference>
<proteinExistence type="predicted"/>